<dbReference type="EMBL" id="AJWZ01011491">
    <property type="protein sequence ID" value="EKC44984.1"/>
    <property type="molecule type" value="Genomic_DNA"/>
</dbReference>
<proteinExistence type="predicted"/>
<dbReference type="AlphaFoldDB" id="K1RN84"/>
<comment type="caution">
    <text evidence="2">The sequence shown here is derived from an EMBL/GenBank/DDBJ whole genome shotgun (WGS) entry which is preliminary data.</text>
</comment>
<feature type="transmembrane region" description="Helical" evidence="1">
    <location>
        <begin position="39"/>
        <end position="59"/>
    </location>
</feature>
<organism evidence="2">
    <name type="scientific">human gut metagenome</name>
    <dbReference type="NCBI Taxonomy" id="408170"/>
    <lineage>
        <taxon>unclassified sequences</taxon>
        <taxon>metagenomes</taxon>
        <taxon>organismal metagenomes</taxon>
    </lineage>
</organism>
<keyword evidence="1" id="KW-1133">Transmembrane helix</keyword>
<evidence type="ECO:0000256" key="1">
    <source>
        <dbReference type="SAM" id="Phobius"/>
    </source>
</evidence>
<reference evidence="2" key="1">
    <citation type="journal article" date="2013" name="Environ. Microbiol.">
        <title>Microbiota from the distal guts of lean and obese adolescents exhibit partial functional redundancy besides clear differences in community structure.</title>
        <authorList>
            <person name="Ferrer M."/>
            <person name="Ruiz A."/>
            <person name="Lanza F."/>
            <person name="Haange S.B."/>
            <person name="Oberbach A."/>
            <person name="Till H."/>
            <person name="Bargiela R."/>
            <person name="Campoy C."/>
            <person name="Segura M.T."/>
            <person name="Richter M."/>
            <person name="von Bergen M."/>
            <person name="Seifert J."/>
            <person name="Suarez A."/>
        </authorList>
    </citation>
    <scope>NUCLEOTIDE SEQUENCE</scope>
</reference>
<accession>K1RN84</accession>
<name>K1RN84_9ZZZZ</name>
<gene>
    <name evidence="2" type="ORF">OBE_17139</name>
</gene>
<sequence length="74" mass="8353">MYFSFLFSLTGGDSGVIMGELLVSKRGLGYLIMYGSQVFNINLVITSVFILGIIAYLMYKLITIIENKYNKNNQ</sequence>
<evidence type="ECO:0000313" key="2">
    <source>
        <dbReference type="EMBL" id="EKC44984.1"/>
    </source>
</evidence>
<keyword evidence="1" id="KW-0472">Membrane</keyword>
<keyword evidence="1" id="KW-0812">Transmembrane</keyword>
<protein>
    <submittedName>
        <fullName evidence="2">Binding-protein-dependent transport system inner membrane component</fullName>
    </submittedName>
</protein>